<dbReference type="AlphaFoldDB" id="A0A699TQF4"/>
<name>A0A699TQF4_TANCI</name>
<feature type="non-terminal residue" evidence="1">
    <location>
        <position position="1"/>
    </location>
</feature>
<comment type="caution">
    <text evidence="1">The sequence shown here is derived from an EMBL/GenBank/DDBJ whole genome shotgun (WGS) entry which is preliminary data.</text>
</comment>
<sequence length="67" mass="7420">SRGRVDGSKSKMYPGEIRPIEYGVSWDPIDGETMLGNRMGLPRAAWPAGITPEDVRIHAHQSYPKAI</sequence>
<gene>
    <name evidence="1" type="ORF">Tci_884941</name>
</gene>
<organism evidence="1">
    <name type="scientific">Tanacetum cinerariifolium</name>
    <name type="common">Dalmatian daisy</name>
    <name type="synonym">Chrysanthemum cinerariifolium</name>
    <dbReference type="NCBI Taxonomy" id="118510"/>
    <lineage>
        <taxon>Eukaryota</taxon>
        <taxon>Viridiplantae</taxon>
        <taxon>Streptophyta</taxon>
        <taxon>Embryophyta</taxon>
        <taxon>Tracheophyta</taxon>
        <taxon>Spermatophyta</taxon>
        <taxon>Magnoliopsida</taxon>
        <taxon>eudicotyledons</taxon>
        <taxon>Gunneridae</taxon>
        <taxon>Pentapetalae</taxon>
        <taxon>asterids</taxon>
        <taxon>campanulids</taxon>
        <taxon>Asterales</taxon>
        <taxon>Asteraceae</taxon>
        <taxon>Asteroideae</taxon>
        <taxon>Anthemideae</taxon>
        <taxon>Anthemidinae</taxon>
        <taxon>Tanacetum</taxon>
    </lineage>
</organism>
<feature type="non-terminal residue" evidence="1">
    <location>
        <position position="67"/>
    </location>
</feature>
<evidence type="ECO:0000313" key="1">
    <source>
        <dbReference type="EMBL" id="GFD12972.1"/>
    </source>
</evidence>
<accession>A0A699TQF4</accession>
<dbReference type="EMBL" id="BKCJ011269293">
    <property type="protein sequence ID" value="GFD12972.1"/>
    <property type="molecule type" value="Genomic_DNA"/>
</dbReference>
<proteinExistence type="predicted"/>
<protein>
    <submittedName>
        <fullName evidence="1">Tetratricopeptide-like helical domain, DYW domain protein</fullName>
    </submittedName>
</protein>
<reference evidence="1" key="1">
    <citation type="journal article" date="2019" name="Sci. Rep.">
        <title>Draft genome of Tanacetum cinerariifolium, the natural source of mosquito coil.</title>
        <authorList>
            <person name="Yamashiro T."/>
            <person name="Shiraishi A."/>
            <person name="Satake H."/>
            <person name="Nakayama K."/>
        </authorList>
    </citation>
    <scope>NUCLEOTIDE SEQUENCE</scope>
</reference>